<organism evidence="1 2">
    <name type="scientific">Acanthosepion pharaonis</name>
    <name type="common">Pharaoh cuttlefish</name>
    <name type="synonym">Sepia pharaonis</name>
    <dbReference type="NCBI Taxonomy" id="158019"/>
    <lineage>
        <taxon>Eukaryota</taxon>
        <taxon>Metazoa</taxon>
        <taxon>Spiralia</taxon>
        <taxon>Lophotrochozoa</taxon>
        <taxon>Mollusca</taxon>
        <taxon>Cephalopoda</taxon>
        <taxon>Coleoidea</taxon>
        <taxon>Decapodiformes</taxon>
        <taxon>Sepiida</taxon>
        <taxon>Sepiina</taxon>
        <taxon>Sepiidae</taxon>
        <taxon>Acanthosepion</taxon>
    </lineage>
</organism>
<evidence type="ECO:0000313" key="2">
    <source>
        <dbReference type="Proteomes" id="UP000597762"/>
    </source>
</evidence>
<keyword evidence="2" id="KW-1185">Reference proteome</keyword>
<sequence length="152" mass="17352">MWFREEPTSPNVNVLTEELTSLKFYVVPEEPTYTKSQCGYRGTNLTEVLCGPRNQPTVTDEIQLPLTEFYVVPEKQPTRKSMVTEELTSLKFYVVPEEPTHTKVNVIYRGTNLTEVLCGLLQCGYRGGTNLTEVLCGPRGTNPRMSMWLQRN</sequence>
<dbReference type="AlphaFoldDB" id="A0A812B356"/>
<protein>
    <submittedName>
        <fullName evidence="1">Uncharacterized protein</fullName>
    </submittedName>
</protein>
<accession>A0A812B356</accession>
<gene>
    <name evidence="1" type="ORF">SPHA_8360</name>
</gene>
<comment type="caution">
    <text evidence="1">The sequence shown here is derived from an EMBL/GenBank/DDBJ whole genome shotgun (WGS) entry which is preliminary data.</text>
</comment>
<evidence type="ECO:0000313" key="1">
    <source>
        <dbReference type="EMBL" id="CAE1165225.1"/>
    </source>
</evidence>
<dbReference type="Proteomes" id="UP000597762">
    <property type="component" value="Unassembled WGS sequence"/>
</dbReference>
<dbReference type="EMBL" id="CAHIKZ030000270">
    <property type="protein sequence ID" value="CAE1165225.1"/>
    <property type="molecule type" value="Genomic_DNA"/>
</dbReference>
<reference evidence="1" key="1">
    <citation type="submission" date="2021-01" db="EMBL/GenBank/DDBJ databases">
        <authorList>
            <person name="Li R."/>
            <person name="Bekaert M."/>
        </authorList>
    </citation>
    <scope>NUCLEOTIDE SEQUENCE</scope>
    <source>
        <strain evidence="1">Farmed</strain>
    </source>
</reference>
<dbReference type="OrthoDB" id="9942939at2759"/>
<proteinExistence type="predicted"/>
<name>A0A812B356_ACAPH</name>